<protein>
    <submittedName>
        <fullName evidence="2">Transposon Tf2-11 polyprotein</fullName>
    </submittedName>
</protein>
<name>A0AAW2SR65_9LAMI</name>
<reference evidence="2" key="2">
    <citation type="journal article" date="2024" name="Plant">
        <title>Genomic evolution and insights into agronomic trait innovations of Sesamum species.</title>
        <authorList>
            <person name="Miao H."/>
            <person name="Wang L."/>
            <person name="Qu L."/>
            <person name="Liu H."/>
            <person name="Sun Y."/>
            <person name="Le M."/>
            <person name="Wang Q."/>
            <person name="Wei S."/>
            <person name="Zheng Y."/>
            <person name="Lin W."/>
            <person name="Duan Y."/>
            <person name="Cao H."/>
            <person name="Xiong S."/>
            <person name="Wang X."/>
            <person name="Wei L."/>
            <person name="Li C."/>
            <person name="Ma Q."/>
            <person name="Ju M."/>
            <person name="Zhao R."/>
            <person name="Li G."/>
            <person name="Mu C."/>
            <person name="Tian Q."/>
            <person name="Mei H."/>
            <person name="Zhang T."/>
            <person name="Gao T."/>
            <person name="Zhang H."/>
        </authorList>
    </citation>
    <scope>NUCLEOTIDE SEQUENCE</scope>
    <source>
        <strain evidence="2">KEN1</strain>
    </source>
</reference>
<evidence type="ECO:0000313" key="2">
    <source>
        <dbReference type="EMBL" id="KAL0394975.1"/>
    </source>
</evidence>
<dbReference type="PANTHER" id="PTHR45835">
    <property type="entry name" value="YALI0A06105P"/>
    <property type="match status" value="1"/>
</dbReference>
<dbReference type="Pfam" id="PF24626">
    <property type="entry name" value="SH3_Tf2-1"/>
    <property type="match status" value="1"/>
</dbReference>
<dbReference type="InterPro" id="IPR056924">
    <property type="entry name" value="SH3_Tf2-1"/>
</dbReference>
<dbReference type="AlphaFoldDB" id="A0AAW2SR65"/>
<dbReference type="InterPro" id="IPR016197">
    <property type="entry name" value="Chromo-like_dom_sf"/>
</dbReference>
<gene>
    <name evidence="2" type="ORF">Slati_4463700</name>
</gene>
<organism evidence="2">
    <name type="scientific">Sesamum latifolium</name>
    <dbReference type="NCBI Taxonomy" id="2727402"/>
    <lineage>
        <taxon>Eukaryota</taxon>
        <taxon>Viridiplantae</taxon>
        <taxon>Streptophyta</taxon>
        <taxon>Embryophyta</taxon>
        <taxon>Tracheophyta</taxon>
        <taxon>Spermatophyta</taxon>
        <taxon>Magnoliopsida</taxon>
        <taxon>eudicotyledons</taxon>
        <taxon>Gunneridae</taxon>
        <taxon>Pentapetalae</taxon>
        <taxon>asterids</taxon>
        <taxon>lamiids</taxon>
        <taxon>Lamiales</taxon>
        <taxon>Pedaliaceae</taxon>
        <taxon>Sesamum</taxon>
    </lineage>
</organism>
<reference evidence="2" key="1">
    <citation type="submission" date="2020-06" db="EMBL/GenBank/DDBJ databases">
        <authorList>
            <person name="Li T."/>
            <person name="Hu X."/>
            <person name="Zhang T."/>
            <person name="Song X."/>
            <person name="Zhang H."/>
            <person name="Dai N."/>
            <person name="Sheng W."/>
            <person name="Hou X."/>
            <person name="Wei L."/>
        </authorList>
    </citation>
    <scope>NUCLEOTIDE SEQUENCE</scope>
    <source>
        <strain evidence="2">KEN1</strain>
        <tissue evidence="2">Leaf</tissue>
    </source>
</reference>
<dbReference type="EMBL" id="JACGWN010000016">
    <property type="protein sequence ID" value="KAL0394975.1"/>
    <property type="molecule type" value="Genomic_DNA"/>
</dbReference>
<sequence length="276" mass="31430">MPRHSLGGALGSGLVQRAYYWLEMRDDVVTYVRTNLICQQDKTDHQKKAGLLQPLPIPKRPWESVSMDYISGLPKKDWVKLLDVAQLSFNARKSSSTNKSAFEIVTEQQPLFPHTLDSPQEADKKVCRSKLSLHRVQCKRPCEGEGPKPEIIEVIKGERTSIDVKNFGPLPIIKSIGTIAYKIELPSWWKIHNVFHVSHLKKYSTDKEGDACNQPSRPQLELTKTKEKGYNSEKNTWERVTNLKTFLFPVEAYHVLRKSPSQVGENAKGCPCTRHP</sequence>
<dbReference type="SUPFAM" id="SSF54160">
    <property type="entry name" value="Chromo domain-like"/>
    <property type="match status" value="1"/>
</dbReference>
<evidence type="ECO:0000259" key="1">
    <source>
        <dbReference type="Pfam" id="PF24626"/>
    </source>
</evidence>
<dbReference type="PANTHER" id="PTHR45835:SF107">
    <property type="entry name" value="INTEGRASE CATALYTIC DOMAIN-CONTAINING PROTEIN"/>
    <property type="match status" value="1"/>
</dbReference>
<comment type="caution">
    <text evidence="2">The sequence shown here is derived from an EMBL/GenBank/DDBJ whole genome shotgun (WGS) entry which is preliminary data.</text>
</comment>
<feature type="domain" description="Tf2-1-like SH3-like" evidence="1">
    <location>
        <begin position="164"/>
        <end position="203"/>
    </location>
</feature>
<accession>A0AAW2SR65</accession>
<proteinExistence type="predicted"/>